<feature type="region of interest" description="Disordered" evidence="1">
    <location>
        <begin position="33"/>
        <end position="55"/>
    </location>
</feature>
<proteinExistence type="predicted"/>
<accession>A0ABU7F7K4</accession>
<dbReference type="Proteomes" id="UP001352852">
    <property type="component" value="Unassembled WGS sequence"/>
</dbReference>
<comment type="caution">
    <text evidence="2">The sequence shown here is derived from an EMBL/GenBank/DDBJ whole genome shotgun (WGS) entry which is preliminary data.</text>
</comment>
<dbReference type="EMBL" id="JAHUTJ010078116">
    <property type="protein sequence ID" value="MED6295264.1"/>
    <property type="molecule type" value="Genomic_DNA"/>
</dbReference>
<dbReference type="PANTHER" id="PTHR46944:SF1">
    <property type="entry name" value="RHO GUANINE NUCLEOTIDE EXCHANGE FACTOR 33"/>
    <property type="match status" value="1"/>
</dbReference>
<reference evidence="2 3" key="1">
    <citation type="submission" date="2021-06" db="EMBL/GenBank/DDBJ databases">
        <authorList>
            <person name="Palmer J.M."/>
        </authorList>
    </citation>
    <scope>NUCLEOTIDE SEQUENCE [LARGE SCALE GENOMIC DNA]</scope>
    <source>
        <strain evidence="2 3">CL_MEX2019</strain>
        <tissue evidence="2">Muscle</tissue>
    </source>
</reference>
<organism evidence="2 3">
    <name type="scientific">Characodon lateralis</name>
    <dbReference type="NCBI Taxonomy" id="208331"/>
    <lineage>
        <taxon>Eukaryota</taxon>
        <taxon>Metazoa</taxon>
        <taxon>Chordata</taxon>
        <taxon>Craniata</taxon>
        <taxon>Vertebrata</taxon>
        <taxon>Euteleostomi</taxon>
        <taxon>Actinopterygii</taxon>
        <taxon>Neopterygii</taxon>
        <taxon>Teleostei</taxon>
        <taxon>Neoteleostei</taxon>
        <taxon>Acanthomorphata</taxon>
        <taxon>Ovalentaria</taxon>
        <taxon>Atherinomorphae</taxon>
        <taxon>Cyprinodontiformes</taxon>
        <taxon>Goodeidae</taxon>
        <taxon>Characodon</taxon>
    </lineage>
</organism>
<sequence>MHSDFQCTYLQCALPPVTFLPLKHLQGLLPHRRRSAVDTEQHKEQHEPFNTANDTKQGLSSFGWLTTSLAEGLLAGATSEQVMKPQEAELVTEISKLQCMVTELKTGFTSALLELSQIQHGDSHLREELEENRRSCQKKAFRMEALVESLREELGVLRCQIVQLYSNKRGPEQEGKSSKLSKQRERYSLNCVAGQIRNQTFYSG</sequence>
<evidence type="ECO:0000313" key="3">
    <source>
        <dbReference type="Proteomes" id="UP001352852"/>
    </source>
</evidence>
<evidence type="ECO:0000313" key="2">
    <source>
        <dbReference type="EMBL" id="MED6295264.1"/>
    </source>
</evidence>
<name>A0ABU7F7K4_9TELE</name>
<feature type="compositionally biased region" description="Basic and acidic residues" evidence="1">
    <location>
        <begin position="35"/>
        <end position="47"/>
    </location>
</feature>
<keyword evidence="3" id="KW-1185">Reference proteome</keyword>
<dbReference type="PANTHER" id="PTHR46944">
    <property type="entry name" value="RHO GUANINE NUCLEOTIDE EXCHANGE FACTOR 33"/>
    <property type="match status" value="1"/>
</dbReference>
<dbReference type="InterPro" id="IPR042849">
    <property type="entry name" value="ARHGEF33"/>
</dbReference>
<evidence type="ECO:0000256" key="1">
    <source>
        <dbReference type="SAM" id="MobiDB-lite"/>
    </source>
</evidence>
<gene>
    <name evidence="2" type="ORF">CHARACLAT_029887</name>
</gene>
<protein>
    <submittedName>
        <fullName evidence="2">Uncharacterized protein</fullName>
    </submittedName>
</protein>